<dbReference type="EnsemblMetazoa" id="MESCA003354-RA">
    <property type="protein sequence ID" value="MESCA003354-PA"/>
    <property type="gene ID" value="MESCA003354"/>
</dbReference>
<dbReference type="Proteomes" id="UP000015102">
    <property type="component" value="Unassembled WGS sequence"/>
</dbReference>
<protein>
    <recommendedName>
        <fullName evidence="6">Serpin domain-containing protein</fullName>
    </recommendedName>
</protein>
<comment type="similarity">
    <text evidence="1 4">Belongs to the serpin family.</text>
</comment>
<dbReference type="PANTHER" id="PTHR11461:SF211">
    <property type="entry name" value="GH10112P-RELATED"/>
    <property type="match status" value="1"/>
</dbReference>
<sequence length="367" mass="41214">MKIFLKLGILVVMSLSAYSSEEPLFATDLYKAIGENGNMVFSPYSIQACLGLAYMGAGGQTASEMAKGLRFGSMTKDQVADSFSKVLKDSQSSNMLKIANKIYVNKGSQINFAKSIESEKVINDWVEKETNGKIKDLLSPGTIDQQTKAILVNAIYFKGHWESPFPPKSTRKLDFYSSSSKAVQADFMYDDDRFLYGSLDDLDATAVELKYKDSPYSMVFVLPNEKDGLPKLVKKIGNNYDLLSVSKKLSKQKIYIYLPKFEVEYDIELKPALSKLGMPSMFSRKADFNSMFKDSESIYISKAFHKAMIRVDEDGTEAAAATCKGTNLKAYPMSMFLGQKTFKADHPFLWYIKDESNIYFMGQVTTF</sequence>
<dbReference type="Pfam" id="PF00079">
    <property type="entry name" value="Serpin"/>
    <property type="match status" value="1"/>
</dbReference>
<dbReference type="HOGENOM" id="CLU_023330_0_1_1"/>
<feature type="signal peptide" evidence="5">
    <location>
        <begin position="1"/>
        <end position="19"/>
    </location>
</feature>
<dbReference type="GO" id="GO:0004867">
    <property type="term" value="F:serine-type endopeptidase inhibitor activity"/>
    <property type="evidence" value="ECO:0007669"/>
    <property type="project" value="UniProtKB-KW"/>
</dbReference>
<evidence type="ECO:0000256" key="2">
    <source>
        <dbReference type="ARBA" id="ARBA00022690"/>
    </source>
</evidence>
<evidence type="ECO:0000313" key="8">
    <source>
        <dbReference type="Proteomes" id="UP000015102"/>
    </source>
</evidence>
<dbReference type="Gene3D" id="3.30.497.10">
    <property type="entry name" value="Antithrombin, subunit I, domain 2"/>
    <property type="match status" value="2"/>
</dbReference>
<dbReference type="STRING" id="36166.T1GIR9"/>
<name>T1GIR9_MEGSC</name>
<evidence type="ECO:0000256" key="5">
    <source>
        <dbReference type="SAM" id="SignalP"/>
    </source>
</evidence>
<dbReference type="GO" id="GO:0005615">
    <property type="term" value="C:extracellular space"/>
    <property type="evidence" value="ECO:0007669"/>
    <property type="project" value="InterPro"/>
</dbReference>
<dbReference type="InterPro" id="IPR036186">
    <property type="entry name" value="Serpin_sf"/>
</dbReference>
<dbReference type="AlphaFoldDB" id="T1GIR9"/>
<evidence type="ECO:0000256" key="1">
    <source>
        <dbReference type="ARBA" id="ARBA00009500"/>
    </source>
</evidence>
<keyword evidence="3" id="KW-0722">Serine protease inhibitor</keyword>
<dbReference type="CDD" id="cd19954">
    <property type="entry name" value="serpin42Dd-like_insects"/>
    <property type="match status" value="1"/>
</dbReference>
<dbReference type="PANTHER" id="PTHR11461">
    <property type="entry name" value="SERINE PROTEASE INHIBITOR, SERPIN"/>
    <property type="match status" value="1"/>
</dbReference>
<evidence type="ECO:0000256" key="3">
    <source>
        <dbReference type="ARBA" id="ARBA00022900"/>
    </source>
</evidence>
<reference evidence="7" key="2">
    <citation type="submission" date="2015-06" db="UniProtKB">
        <authorList>
            <consortium name="EnsemblMetazoa"/>
        </authorList>
    </citation>
    <scope>IDENTIFICATION</scope>
</reference>
<dbReference type="OMA" id="KGVWETR"/>
<proteinExistence type="inferred from homology"/>
<keyword evidence="5" id="KW-0732">Signal</keyword>
<dbReference type="SMART" id="SM00093">
    <property type="entry name" value="SERPIN"/>
    <property type="match status" value="1"/>
</dbReference>
<dbReference type="InterPro" id="IPR042185">
    <property type="entry name" value="Serpin_sf_2"/>
</dbReference>
<keyword evidence="8" id="KW-1185">Reference proteome</keyword>
<feature type="chain" id="PRO_5004588338" description="Serpin domain-containing protein" evidence="5">
    <location>
        <begin position="20"/>
        <end position="367"/>
    </location>
</feature>
<evidence type="ECO:0000313" key="7">
    <source>
        <dbReference type="EnsemblMetazoa" id="MESCA003354-PA"/>
    </source>
</evidence>
<dbReference type="InterPro" id="IPR000215">
    <property type="entry name" value="Serpin_fam"/>
</dbReference>
<keyword evidence="2" id="KW-0646">Protease inhibitor</keyword>
<organism evidence="7 8">
    <name type="scientific">Megaselia scalaris</name>
    <name type="common">Humpbacked fly</name>
    <name type="synonym">Phora scalaris</name>
    <dbReference type="NCBI Taxonomy" id="36166"/>
    <lineage>
        <taxon>Eukaryota</taxon>
        <taxon>Metazoa</taxon>
        <taxon>Ecdysozoa</taxon>
        <taxon>Arthropoda</taxon>
        <taxon>Hexapoda</taxon>
        <taxon>Insecta</taxon>
        <taxon>Pterygota</taxon>
        <taxon>Neoptera</taxon>
        <taxon>Endopterygota</taxon>
        <taxon>Diptera</taxon>
        <taxon>Brachycera</taxon>
        <taxon>Muscomorpha</taxon>
        <taxon>Platypezoidea</taxon>
        <taxon>Phoridae</taxon>
        <taxon>Megaseliini</taxon>
        <taxon>Megaselia</taxon>
    </lineage>
</organism>
<accession>T1GIR9</accession>
<dbReference type="EMBL" id="CAQQ02092816">
    <property type="status" value="NOT_ANNOTATED_CDS"/>
    <property type="molecule type" value="Genomic_DNA"/>
</dbReference>
<dbReference type="Gene3D" id="2.30.39.10">
    <property type="entry name" value="Alpha-1-antitrypsin, domain 1"/>
    <property type="match status" value="1"/>
</dbReference>
<evidence type="ECO:0000259" key="6">
    <source>
        <dbReference type="SMART" id="SM00093"/>
    </source>
</evidence>
<reference evidence="8" key="1">
    <citation type="submission" date="2013-02" db="EMBL/GenBank/DDBJ databases">
        <authorList>
            <person name="Hughes D."/>
        </authorList>
    </citation>
    <scope>NUCLEOTIDE SEQUENCE</scope>
    <source>
        <strain>Durham</strain>
        <strain evidence="8">NC isolate 2 -- Noor lab</strain>
    </source>
</reference>
<evidence type="ECO:0000256" key="4">
    <source>
        <dbReference type="RuleBase" id="RU000411"/>
    </source>
</evidence>
<dbReference type="InterPro" id="IPR042178">
    <property type="entry name" value="Serpin_sf_1"/>
</dbReference>
<dbReference type="SUPFAM" id="SSF56574">
    <property type="entry name" value="Serpins"/>
    <property type="match status" value="1"/>
</dbReference>
<dbReference type="InterPro" id="IPR023796">
    <property type="entry name" value="Serpin_dom"/>
</dbReference>
<feature type="domain" description="Serpin" evidence="6">
    <location>
        <begin position="27"/>
        <end position="367"/>
    </location>
</feature>